<feature type="region of interest" description="Disordered" evidence="5">
    <location>
        <begin position="139"/>
        <end position="172"/>
    </location>
</feature>
<protein>
    <submittedName>
        <fullName evidence="7">NUDIX hydrolase</fullName>
    </submittedName>
</protein>
<dbReference type="InterPro" id="IPR020476">
    <property type="entry name" value="Nudix_hydrolase"/>
</dbReference>
<comment type="cofactor">
    <cofactor evidence="1">
        <name>Mg(2+)</name>
        <dbReference type="ChEBI" id="CHEBI:18420"/>
    </cofactor>
</comment>
<evidence type="ECO:0000259" key="6">
    <source>
        <dbReference type="PROSITE" id="PS51462"/>
    </source>
</evidence>
<dbReference type="PANTHER" id="PTHR43046">
    <property type="entry name" value="GDP-MANNOSE MANNOSYL HYDROLASE"/>
    <property type="match status" value="1"/>
</dbReference>
<dbReference type="Proteomes" id="UP001141259">
    <property type="component" value="Unassembled WGS sequence"/>
</dbReference>
<dbReference type="GO" id="GO:0016787">
    <property type="term" value="F:hydrolase activity"/>
    <property type="evidence" value="ECO:0007669"/>
    <property type="project" value="UniProtKB-KW"/>
</dbReference>
<evidence type="ECO:0000256" key="2">
    <source>
        <dbReference type="ARBA" id="ARBA00005582"/>
    </source>
</evidence>
<dbReference type="SUPFAM" id="SSF55811">
    <property type="entry name" value="Nudix"/>
    <property type="match status" value="1"/>
</dbReference>
<evidence type="ECO:0000256" key="3">
    <source>
        <dbReference type="ARBA" id="ARBA00022801"/>
    </source>
</evidence>
<dbReference type="InterPro" id="IPR015797">
    <property type="entry name" value="NUDIX_hydrolase-like_dom_sf"/>
</dbReference>
<comment type="caution">
    <text evidence="7">The sequence shown here is derived from an EMBL/GenBank/DDBJ whole genome shotgun (WGS) entry which is preliminary data.</text>
</comment>
<dbReference type="Pfam" id="PF00293">
    <property type="entry name" value="NUDIX"/>
    <property type="match status" value="1"/>
</dbReference>
<keyword evidence="8" id="KW-1185">Reference proteome</keyword>
<dbReference type="Gene3D" id="3.90.79.10">
    <property type="entry name" value="Nucleoside Triphosphate Pyrophosphohydrolase"/>
    <property type="match status" value="1"/>
</dbReference>
<accession>A0A9X2VNN6</accession>
<dbReference type="CDD" id="cd02883">
    <property type="entry name" value="NUDIX_Hydrolase"/>
    <property type="match status" value="1"/>
</dbReference>
<evidence type="ECO:0000256" key="4">
    <source>
        <dbReference type="RuleBase" id="RU003476"/>
    </source>
</evidence>
<gene>
    <name evidence="7" type="ORF">NZH93_23200</name>
</gene>
<comment type="similarity">
    <text evidence="2 4">Belongs to the Nudix hydrolase family.</text>
</comment>
<name>A0A9X2VNN6_9PSEU</name>
<dbReference type="InterPro" id="IPR020084">
    <property type="entry name" value="NUDIX_hydrolase_CS"/>
</dbReference>
<proteinExistence type="inferred from homology"/>
<dbReference type="PROSITE" id="PS00893">
    <property type="entry name" value="NUDIX_BOX"/>
    <property type="match status" value="1"/>
</dbReference>
<dbReference type="InterPro" id="IPR000086">
    <property type="entry name" value="NUDIX_hydrolase_dom"/>
</dbReference>
<keyword evidence="3 4" id="KW-0378">Hydrolase</keyword>
<evidence type="ECO:0000313" key="8">
    <source>
        <dbReference type="Proteomes" id="UP001141259"/>
    </source>
</evidence>
<dbReference type="PANTHER" id="PTHR43046:SF14">
    <property type="entry name" value="MUTT_NUDIX FAMILY PROTEIN"/>
    <property type="match status" value="1"/>
</dbReference>
<dbReference type="RefSeq" id="WP_259625282.1">
    <property type="nucleotide sequence ID" value="NZ_JANYMP010000011.1"/>
</dbReference>
<dbReference type="PROSITE" id="PS51462">
    <property type="entry name" value="NUDIX"/>
    <property type="match status" value="1"/>
</dbReference>
<dbReference type="EMBL" id="JANYMP010000011">
    <property type="protein sequence ID" value="MCS7479779.1"/>
    <property type="molecule type" value="Genomic_DNA"/>
</dbReference>
<evidence type="ECO:0000256" key="5">
    <source>
        <dbReference type="SAM" id="MobiDB-lite"/>
    </source>
</evidence>
<dbReference type="AlphaFoldDB" id="A0A9X2VNN6"/>
<feature type="domain" description="Nudix hydrolase" evidence="6">
    <location>
        <begin position="6"/>
        <end position="139"/>
    </location>
</feature>
<sequence length="172" mass="18780">MEITKQLRVAAYALCVRDGQVLLSRWVGPSGKRWTLPGGGIDHGEDPYEAVIREVDEETGYSIEVQRLLGVHTVRRLFERPGGEVDFHGLRIIYEARVTGGELRFEVGGSSDRAEWFDLDAVAGLHHSDQVDVALELARTSPPDGRGSVALPSDERLIREGPAARTGPPPGS</sequence>
<organism evidence="7 8">
    <name type="scientific">Umezawaea endophytica</name>
    <dbReference type="NCBI Taxonomy" id="1654476"/>
    <lineage>
        <taxon>Bacteria</taxon>
        <taxon>Bacillati</taxon>
        <taxon>Actinomycetota</taxon>
        <taxon>Actinomycetes</taxon>
        <taxon>Pseudonocardiales</taxon>
        <taxon>Pseudonocardiaceae</taxon>
        <taxon>Umezawaea</taxon>
    </lineage>
</organism>
<evidence type="ECO:0000256" key="1">
    <source>
        <dbReference type="ARBA" id="ARBA00001946"/>
    </source>
</evidence>
<dbReference type="PRINTS" id="PR00502">
    <property type="entry name" value="NUDIXFAMILY"/>
</dbReference>
<reference evidence="7" key="1">
    <citation type="submission" date="2022-08" db="EMBL/GenBank/DDBJ databases">
        <authorList>
            <person name="Tistechok S."/>
            <person name="Samborskyy M."/>
            <person name="Roman I."/>
        </authorList>
    </citation>
    <scope>NUCLEOTIDE SEQUENCE</scope>
    <source>
        <strain evidence="7">DSM 103496</strain>
    </source>
</reference>
<evidence type="ECO:0000313" key="7">
    <source>
        <dbReference type="EMBL" id="MCS7479779.1"/>
    </source>
</evidence>